<name>A0ABV9XJZ1_9ACTN</name>
<keyword evidence="2" id="KW-1185">Reference proteome</keyword>
<organism evidence="1 2">
    <name type="scientific">Streptomyces coeruleoprunus</name>
    <dbReference type="NCBI Taxonomy" id="285563"/>
    <lineage>
        <taxon>Bacteria</taxon>
        <taxon>Bacillati</taxon>
        <taxon>Actinomycetota</taxon>
        <taxon>Actinomycetes</taxon>
        <taxon>Kitasatosporales</taxon>
        <taxon>Streptomycetaceae</taxon>
        <taxon>Streptomyces</taxon>
    </lineage>
</organism>
<dbReference type="Proteomes" id="UP001595829">
    <property type="component" value="Unassembled WGS sequence"/>
</dbReference>
<gene>
    <name evidence="1" type="ORF">ACFPM3_25020</name>
</gene>
<evidence type="ECO:0000313" key="2">
    <source>
        <dbReference type="Proteomes" id="UP001595829"/>
    </source>
</evidence>
<dbReference type="EMBL" id="JBHSJD010000020">
    <property type="protein sequence ID" value="MFC5025392.1"/>
    <property type="molecule type" value="Genomic_DNA"/>
</dbReference>
<comment type="caution">
    <text evidence="1">The sequence shown here is derived from an EMBL/GenBank/DDBJ whole genome shotgun (WGS) entry which is preliminary data.</text>
</comment>
<reference evidence="2" key="1">
    <citation type="journal article" date="2019" name="Int. J. Syst. Evol. Microbiol.">
        <title>The Global Catalogue of Microorganisms (GCM) 10K type strain sequencing project: providing services to taxonomists for standard genome sequencing and annotation.</title>
        <authorList>
            <consortium name="The Broad Institute Genomics Platform"/>
            <consortium name="The Broad Institute Genome Sequencing Center for Infectious Disease"/>
            <person name="Wu L."/>
            <person name="Ma J."/>
        </authorList>
    </citation>
    <scope>NUCLEOTIDE SEQUENCE [LARGE SCALE GENOMIC DNA]</scope>
    <source>
        <strain evidence="2">CGMCC 4.1648</strain>
    </source>
</reference>
<dbReference type="RefSeq" id="WP_345692860.1">
    <property type="nucleotide sequence ID" value="NZ_BAABIT010000001.1"/>
</dbReference>
<proteinExistence type="predicted"/>
<accession>A0ABV9XJZ1</accession>
<evidence type="ECO:0000313" key="1">
    <source>
        <dbReference type="EMBL" id="MFC5025392.1"/>
    </source>
</evidence>
<sequence length="46" mass="4747">MGSGRVLAGGPPYVIMGAMCIDDDRVAVVTYENVPGAPRPMAALRA</sequence>
<protein>
    <submittedName>
        <fullName evidence="1">Uncharacterized protein</fullName>
    </submittedName>
</protein>